<evidence type="ECO:0000313" key="1">
    <source>
        <dbReference type="EMBL" id="MBW8198803.1"/>
    </source>
</evidence>
<protein>
    <submittedName>
        <fullName evidence="1">Uncharacterized protein</fullName>
    </submittedName>
</protein>
<sequence>MTALALAEWGTQFTVLSVFAIEIHYRNDLCAFINTAGIATRHEIECQKVDG</sequence>
<dbReference type="EMBL" id="JAHZSV010000003">
    <property type="protein sequence ID" value="MBW8198803.1"/>
    <property type="molecule type" value="Genomic_DNA"/>
</dbReference>
<organism evidence="1 2">
    <name type="scientific">Flagellimonas abyssi</name>
    <dbReference type="NCBI Taxonomy" id="2864871"/>
    <lineage>
        <taxon>Bacteria</taxon>
        <taxon>Pseudomonadati</taxon>
        <taxon>Bacteroidota</taxon>
        <taxon>Flavobacteriia</taxon>
        <taxon>Flavobacteriales</taxon>
        <taxon>Flavobacteriaceae</taxon>
        <taxon>Flagellimonas</taxon>
    </lineage>
</organism>
<accession>A0ABS7EMK1</accession>
<proteinExistence type="predicted"/>
<evidence type="ECO:0000313" key="2">
    <source>
        <dbReference type="Proteomes" id="UP001196136"/>
    </source>
</evidence>
<dbReference type="Proteomes" id="UP001196136">
    <property type="component" value="Unassembled WGS sequence"/>
</dbReference>
<name>A0ABS7EMK1_9FLAO</name>
<comment type="caution">
    <text evidence="1">The sequence shown here is derived from an EMBL/GenBank/DDBJ whole genome shotgun (WGS) entry which is preliminary data.</text>
</comment>
<gene>
    <name evidence="1" type="ORF">K1F36_03100</name>
</gene>
<keyword evidence="2" id="KW-1185">Reference proteome</keyword>
<reference evidence="1 2" key="1">
    <citation type="submission" date="2021-08" db="EMBL/GenBank/DDBJ databases">
        <title>Muricauda profundi sp. nov., a marine bacterium isolated from deep seawater of the Mariana Trench.</title>
        <authorList>
            <person name="Wei Y."/>
        </authorList>
    </citation>
    <scope>NUCLEOTIDE SEQUENCE [LARGE SCALE GENOMIC DNA]</scope>
    <source>
        <strain evidence="1 2">W52</strain>
    </source>
</reference>